<keyword evidence="2" id="KW-1185">Reference proteome</keyword>
<protein>
    <submittedName>
        <fullName evidence="1">Uncharacterized protein</fullName>
    </submittedName>
</protein>
<name>A0ABR2QZV1_9ROSI</name>
<dbReference type="Proteomes" id="UP001396334">
    <property type="component" value="Unassembled WGS sequence"/>
</dbReference>
<dbReference type="EMBL" id="JBBPBN010000029">
    <property type="protein sequence ID" value="KAK9006021.1"/>
    <property type="molecule type" value="Genomic_DNA"/>
</dbReference>
<evidence type="ECO:0000313" key="2">
    <source>
        <dbReference type="Proteomes" id="UP001396334"/>
    </source>
</evidence>
<evidence type="ECO:0000313" key="1">
    <source>
        <dbReference type="EMBL" id="KAK9006021.1"/>
    </source>
</evidence>
<sequence length="182" mass="20712">MEGSVSPNSDPVRETVVTVHLLNPSDLLSLVNRFWMTHLVNLPIRVPISFLRRLKNLIQENKINFLFLQETKAENLEKNKIKAFWGVDPDNCVISPANGFNSMISSSLKKYKGTGVGCMLRKSKVAIKGWVESGKRNRKVTIPAIEIPALNSEFLRSIWVNFKPMFNASWVPCFTVGFFVWE</sequence>
<organism evidence="1 2">
    <name type="scientific">Hibiscus sabdariffa</name>
    <name type="common">roselle</name>
    <dbReference type="NCBI Taxonomy" id="183260"/>
    <lineage>
        <taxon>Eukaryota</taxon>
        <taxon>Viridiplantae</taxon>
        <taxon>Streptophyta</taxon>
        <taxon>Embryophyta</taxon>
        <taxon>Tracheophyta</taxon>
        <taxon>Spermatophyta</taxon>
        <taxon>Magnoliopsida</taxon>
        <taxon>eudicotyledons</taxon>
        <taxon>Gunneridae</taxon>
        <taxon>Pentapetalae</taxon>
        <taxon>rosids</taxon>
        <taxon>malvids</taxon>
        <taxon>Malvales</taxon>
        <taxon>Malvaceae</taxon>
        <taxon>Malvoideae</taxon>
        <taxon>Hibiscus</taxon>
    </lineage>
</organism>
<reference evidence="1 2" key="1">
    <citation type="journal article" date="2024" name="G3 (Bethesda)">
        <title>Genome assembly of Hibiscus sabdariffa L. provides insights into metabolisms of medicinal natural products.</title>
        <authorList>
            <person name="Kim T."/>
        </authorList>
    </citation>
    <scope>NUCLEOTIDE SEQUENCE [LARGE SCALE GENOMIC DNA]</scope>
    <source>
        <strain evidence="1">TK-2024</strain>
        <tissue evidence="1">Old leaves</tissue>
    </source>
</reference>
<accession>A0ABR2QZV1</accession>
<comment type="caution">
    <text evidence="1">The sequence shown here is derived from an EMBL/GenBank/DDBJ whole genome shotgun (WGS) entry which is preliminary data.</text>
</comment>
<proteinExistence type="predicted"/>
<gene>
    <name evidence="1" type="ORF">V6N11_035075</name>
</gene>